<evidence type="ECO:0000313" key="9">
    <source>
        <dbReference type="Proteomes" id="UP000292627"/>
    </source>
</evidence>
<dbReference type="PANTHER" id="PTHR10434:SF64">
    <property type="entry name" value="1-ACYL-SN-GLYCEROL-3-PHOSPHATE ACYLTRANSFERASE-RELATED"/>
    <property type="match status" value="1"/>
</dbReference>
<keyword evidence="3 8" id="KW-0808">Transferase</keyword>
<dbReference type="PANTHER" id="PTHR10434">
    <property type="entry name" value="1-ACYL-SN-GLYCEROL-3-PHOSPHATE ACYLTRANSFERASE"/>
    <property type="match status" value="1"/>
</dbReference>
<reference evidence="8 9" key="1">
    <citation type="submission" date="2019-02" db="EMBL/GenBank/DDBJ databases">
        <title>WGS of Pseudoxanthomonas species novum from clinical isolates.</title>
        <authorList>
            <person name="Bernier A.-M."/>
            <person name="Bernard K."/>
            <person name="Vachon A."/>
        </authorList>
    </citation>
    <scope>NUCLEOTIDE SEQUENCE [LARGE SCALE GENOMIC DNA]</scope>
    <source>
        <strain evidence="8 9">NML171200</strain>
    </source>
</reference>
<evidence type="ECO:0000256" key="4">
    <source>
        <dbReference type="ARBA" id="ARBA00023098"/>
    </source>
</evidence>
<evidence type="ECO:0000256" key="3">
    <source>
        <dbReference type="ARBA" id="ARBA00022679"/>
    </source>
</evidence>
<keyword evidence="6" id="KW-1133">Transmembrane helix</keyword>
<comment type="pathway">
    <text evidence="1">Lipid metabolism.</text>
</comment>
<evidence type="ECO:0000256" key="1">
    <source>
        <dbReference type="ARBA" id="ARBA00005189"/>
    </source>
</evidence>
<dbReference type="RefSeq" id="WP_130552811.1">
    <property type="nucleotide sequence ID" value="NZ_SHMC01000009.1"/>
</dbReference>
<dbReference type="AlphaFoldDB" id="A0A4Q8L552"/>
<dbReference type="GO" id="GO:0006654">
    <property type="term" value="P:phosphatidic acid biosynthetic process"/>
    <property type="evidence" value="ECO:0007669"/>
    <property type="project" value="TreeGrafter"/>
</dbReference>
<evidence type="ECO:0000256" key="2">
    <source>
        <dbReference type="ARBA" id="ARBA00022516"/>
    </source>
</evidence>
<gene>
    <name evidence="8" type="ORF">EA660_17860</name>
</gene>
<sequence length="264" mass="29249">MSQSPSLAPAAPGAGRAFRYLLRTPLLLVHVLVMLPLLLLTMVPLWAGLPLRGRTVKQFFVEHWSAGLMRIFGFRLRRSGTPLDGAVMFVSNHVSWVDIEMVHSQRMVGFVAKQEIRGWPVVGWLAQRGETIFHQRGSTESLGGVMEAMLERLQQGRPVAVFPEGRTRDGSEIGPFHARIFQPAVEAGVPVQPVALRYGVRGDAQQIVAFGAKESFFANFLRLLGEPSRVAEICFLEPIFPDQVQGRRQIADTARARIVAAMEA</sequence>
<dbReference type="OrthoDB" id="9806880at2"/>
<keyword evidence="2" id="KW-0444">Lipid biosynthesis</keyword>
<comment type="caution">
    <text evidence="8">The sequence shown here is derived from an EMBL/GenBank/DDBJ whole genome shotgun (WGS) entry which is preliminary data.</text>
</comment>
<dbReference type="EMBL" id="SHMC01000009">
    <property type="protein sequence ID" value="TAA21370.1"/>
    <property type="molecule type" value="Genomic_DNA"/>
</dbReference>
<keyword evidence="5 8" id="KW-0012">Acyltransferase</keyword>
<keyword evidence="6" id="KW-0812">Transmembrane</keyword>
<protein>
    <submittedName>
        <fullName evidence="8">1-acyl-sn-glycerol-3-phosphate acyltransferase</fullName>
    </submittedName>
</protein>
<accession>A0A4Q8L552</accession>
<dbReference type="InterPro" id="IPR002123">
    <property type="entry name" value="Plipid/glycerol_acylTrfase"/>
</dbReference>
<dbReference type="Pfam" id="PF01553">
    <property type="entry name" value="Acyltransferase"/>
    <property type="match status" value="1"/>
</dbReference>
<dbReference type="Proteomes" id="UP000292627">
    <property type="component" value="Unassembled WGS sequence"/>
</dbReference>
<evidence type="ECO:0000256" key="5">
    <source>
        <dbReference type="ARBA" id="ARBA00023315"/>
    </source>
</evidence>
<keyword evidence="6" id="KW-0472">Membrane</keyword>
<evidence type="ECO:0000259" key="7">
    <source>
        <dbReference type="SMART" id="SM00563"/>
    </source>
</evidence>
<dbReference type="GO" id="GO:0003841">
    <property type="term" value="F:1-acylglycerol-3-phosphate O-acyltransferase activity"/>
    <property type="evidence" value="ECO:0007669"/>
    <property type="project" value="TreeGrafter"/>
</dbReference>
<dbReference type="SUPFAM" id="SSF69593">
    <property type="entry name" value="Glycerol-3-phosphate (1)-acyltransferase"/>
    <property type="match status" value="1"/>
</dbReference>
<name>A0A4Q8L552_9GAMM</name>
<keyword evidence="4" id="KW-0443">Lipid metabolism</keyword>
<organism evidence="8 9">
    <name type="scientific">Pseudoxanthomonas winnipegensis</name>
    <dbReference type="NCBI Taxonomy" id="2480810"/>
    <lineage>
        <taxon>Bacteria</taxon>
        <taxon>Pseudomonadati</taxon>
        <taxon>Pseudomonadota</taxon>
        <taxon>Gammaproteobacteria</taxon>
        <taxon>Lysobacterales</taxon>
        <taxon>Lysobacteraceae</taxon>
        <taxon>Pseudoxanthomonas</taxon>
    </lineage>
</organism>
<proteinExistence type="predicted"/>
<feature type="transmembrane region" description="Helical" evidence="6">
    <location>
        <begin position="27"/>
        <end position="49"/>
    </location>
</feature>
<dbReference type="CDD" id="cd07989">
    <property type="entry name" value="LPLAT_AGPAT-like"/>
    <property type="match status" value="1"/>
</dbReference>
<feature type="domain" description="Phospholipid/glycerol acyltransferase" evidence="7">
    <location>
        <begin position="87"/>
        <end position="199"/>
    </location>
</feature>
<evidence type="ECO:0000256" key="6">
    <source>
        <dbReference type="SAM" id="Phobius"/>
    </source>
</evidence>
<evidence type="ECO:0000313" key="8">
    <source>
        <dbReference type="EMBL" id="TAA21370.1"/>
    </source>
</evidence>
<dbReference type="SMART" id="SM00563">
    <property type="entry name" value="PlsC"/>
    <property type="match status" value="1"/>
</dbReference>